<dbReference type="Proteomes" id="UP001234297">
    <property type="component" value="Chromosome 6"/>
</dbReference>
<evidence type="ECO:0000313" key="1">
    <source>
        <dbReference type="EMBL" id="KAJ8627924.1"/>
    </source>
</evidence>
<reference evidence="1 2" key="1">
    <citation type="journal article" date="2022" name="Hortic Res">
        <title>A haplotype resolved chromosomal level avocado genome allows analysis of novel avocado genes.</title>
        <authorList>
            <person name="Nath O."/>
            <person name="Fletcher S.J."/>
            <person name="Hayward A."/>
            <person name="Shaw L.M."/>
            <person name="Masouleh A.K."/>
            <person name="Furtado A."/>
            <person name="Henry R.J."/>
            <person name="Mitter N."/>
        </authorList>
    </citation>
    <scope>NUCLEOTIDE SEQUENCE [LARGE SCALE GENOMIC DNA]</scope>
    <source>
        <strain evidence="2">cv. Hass</strain>
    </source>
</reference>
<accession>A0ACC2L3B1</accession>
<gene>
    <name evidence="1" type="ORF">MRB53_021231</name>
</gene>
<name>A0ACC2L3B1_PERAE</name>
<keyword evidence="2" id="KW-1185">Reference proteome</keyword>
<organism evidence="1 2">
    <name type="scientific">Persea americana</name>
    <name type="common">Avocado</name>
    <dbReference type="NCBI Taxonomy" id="3435"/>
    <lineage>
        <taxon>Eukaryota</taxon>
        <taxon>Viridiplantae</taxon>
        <taxon>Streptophyta</taxon>
        <taxon>Embryophyta</taxon>
        <taxon>Tracheophyta</taxon>
        <taxon>Spermatophyta</taxon>
        <taxon>Magnoliopsida</taxon>
        <taxon>Magnoliidae</taxon>
        <taxon>Laurales</taxon>
        <taxon>Lauraceae</taxon>
        <taxon>Persea</taxon>
    </lineage>
</organism>
<dbReference type="EMBL" id="CM056814">
    <property type="protein sequence ID" value="KAJ8627924.1"/>
    <property type="molecule type" value="Genomic_DNA"/>
</dbReference>
<sequence length="794" mass="87287">MDNRESPTIDVAKMDPALYKAASEEDIWSPAGVGKSIRILTRFAKANNLTLCLTPQRNTVLHIAVEFGHQNIVEKVIQLCPFLISQHNSKGDTPLHVAAKAGHLGLTQLLTPALNLEEGNPALEEGNSVRHAGSVALRMRNLEGNNPIHEALKKSHGEVALHLLAFEESHELACELNVVGESLLYLAAKAGLDKVVRKIIDSGDYNTGGPDGQNPLHIAVIKGRSGVVEILLDKASNLIPQVDGFGNTALHYASAKSYRRVLEDEDDDKDNDYPWSQGFYQKPILELLLKANPSLAYVPNRNGDYPLFIAIRKDFQWAIDTILDHCPDSIELVNQEGQNALHLAVMEKNQSIISWPTRRLAFKKLINEPDNDGNTPMHLATRTDRHDIVESFINEGTVDLTMSNKEGLTAMDICGYTGTEHPIRDTLRKYGAVPSRHRWQERFPIAAPVSEPTFVEISREFKSAIQTLPVVTVLVATVTFAAAFTVPGGYNNGGPHEGLPVFMRDAALQAFLASDILAFCSSMVATVLLVYANAHSEDAFLISSTLKTCYYISGVAIIATITAFVTAVYVLTAKASLWLAVTSLLLGFVHPIRDALRQSGAVPGRHRWQERIPPPRPRRIKIVEISPEFKKLGLQTLPIITSLVATVTFAAAFTVPGGFKNDGPREGLPVFMRNAALQAFVLSDILAFCSSMAATVLLVYANARSEDPFKIHYALKTCYYISGVAIVATIIAFVTAVCVLTSKESLWLAVTSLLLGSAVPLFLVCYIWFLKEREENLYWKDHVEFSFAYPGDNV</sequence>
<evidence type="ECO:0000313" key="2">
    <source>
        <dbReference type="Proteomes" id="UP001234297"/>
    </source>
</evidence>
<comment type="caution">
    <text evidence="1">The sequence shown here is derived from an EMBL/GenBank/DDBJ whole genome shotgun (WGS) entry which is preliminary data.</text>
</comment>
<proteinExistence type="predicted"/>
<protein>
    <submittedName>
        <fullName evidence="1">Uncharacterized protein</fullName>
    </submittedName>
</protein>